<dbReference type="AlphaFoldDB" id="A0A1E4SUZ3"/>
<sequence length="213" mass="23472">DTADSPLATIHDSIKVVSYFAMDLGTNKVNTEFSDEEIDGIDSFSIENIYRLNYFGYCRFNYMNNIESCDTFSSGLDLASVLVRDAGVRLSMISKQGNPSDIGNSLVSAYHALLEHIGTRNETAYNALILKYTGETLPYLVSISIAASTICLIVMVVLTCAEYIYVIKLNNMVLSQELAVADLGSGFIIHLAATFVQGTICLGLLLMLYFRPW</sequence>
<name>A0A1E4SUZ3_9ASCO</name>
<proteinExistence type="predicted"/>
<dbReference type="EMBL" id="KV453865">
    <property type="protein sequence ID" value="ODV83324.1"/>
    <property type="molecule type" value="Genomic_DNA"/>
</dbReference>
<evidence type="ECO:0000256" key="1">
    <source>
        <dbReference type="SAM" id="Phobius"/>
    </source>
</evidence>
<dbReference type="Proteomes" id="UP000094801">
    <property type="component" value="Unassembled WGS sequence"/>
</dbReference>
<keyword evidence="1" id="KW-0812">Transmembrane</keyword>
<feature type="non-terminal residue" evidence="2">
    <location>
        <position position="213"/>
    </location>
</feature>
<keyword evidence="1" id="KW-1133">Transmembrane helix</keyword>
<protein>
    <submittedName>
        <fullName evidence="2">Uncharacterized protein</fullName>
    </submittedName>
</protein>
<evidence type="ECO:0000313" key="2">
    <source>
        <dbReference type="EMBL" id="ODV83324.1"/>
    </source>
</evidence>
<feature type="non-terminal residue" evidence="2">
    <location>
        <position position="1"/>
    </location>
</feature>
<organism evidence="2 3">
    <name type="scientific">[Candida] arabinofermentans NRRL YB-2248</name>
    <dbReference type="NCBI Taxonomy" id="983967"/>
    <lineage>
        <taxon>Eukaryota</taxon>
        <taxon>Fungi</taxon>
        <taxon>Dikarya</taxon>
        <taxon>Ascomycota</taxon>
        <taxon>Saccharomycotina</taxon>
        <taxon>Pichiomycetes</taxon>
        <taxon>Pichiales</taxon>
        <taxon>Pichiaceae</taxon>
        <taxon>Ogataea</taxon>
        <taxon>Ogataea/Candida clade</taxon>
    </lineage>
</organism>
<gene>
    <name evidence="2" type="ORF">CANARDRAFT_187001</name>
</gene>
<keyword evidence="1" id="KW-0472">Membrane</keyword>
<reference evidence="3" key="1">
    <citation type="submission" date="2016-04" db="EMBL/GenBank/DDBJ databases">
        <title>Comparative genomics of biotechnologically important yeasts.</title>
        <authorList>
            <consortium name="DOE Joint Genome Institute"/>
            <person name="Riley R."/>
            <person name="Haridas S."/>
            <person name="Wolfe K.H."/>
            <person name="Lopes M.R."/>
            <person name="Hittinger C.T."/>
            <person name="Goker M."/>
            <person name="Salamov A."/>
            <person name="Wisecaver J."/>
            <person name="Long T.M."/>
            <person name="Aerts A.L."/>
            <person name="Barry K."/>
            <person name="Choi C."/>
            <person name="Clum A."/>
            <person name="Coughlan A.Y."/>
            <person name="Deshpande S."/>
            <person name="Douglass A.P."/>
            <person name="Hanson S.J."/>
            <person name="Klenk H.-P."/>
            <person name="Labutti K."/>
            <person name="Lapidus A."/>
            <person name="Lindquist E."/>
            <person name="Lipzen A."/>
            <person name="Meier-Kolthoff J.P."/>
            <person name="Ohm R.A."/>
            <person name="Otillar R.P."/>
            <person name="Pangilinan J."/>
            <person name="Peng Y."/>
            <person name="Rokas A."/>
            <person name="Rosa C.A."/>
            <person name="Scheuner C."/>
            <person name="Sibirny A.A."/>
            <person name="Slot J.C."/>
            <person name="Stielow J.B."/>
            <person name="Sun H."/>
            <person name="Kurtzman C.P."/>
            <person name="Blackwell M."/>
            <person name="Grigoriev I.V."/>
            <person name="Jeffries T.W."/>
        </authorList>
    </citation>
    <scope>NUCLEOTIDE SEQUENCE [LARGE SCALE GENOMIC DNA]</scope>
    <source>
        <strain evidence="3">NRRL YB-2248</strain>
    </source>
</reference>
<feature type="transmembrane region" description="Helical" evidence="1">
    <location>
        <begin position="187"/>
        <end position="210"/>
    </location>
</feature>
<evidence type="ECO:0000313" key="3">
    <source>
        <dbReference type="Proteomes" id="UP000094801"/>
    </source>
</evidence>
<keyword evidence="3" id="KW-1185">Reference proteome</keyword>
<feature type="transmembrane region" description="Helical" evidence="1">
    <location>
        <begin position="139"/>
        <end position="167"/>
    </location>
</feature>
<accession>A0A1E4SUZ3</accession>
<dbReference type="OrthoDB" id="4073891at2759"/>